<evidence type="ECO:0000313" key="2">
    <source>
        <dbReference type="EMBL" id="PZO88172.1"/>
    </source>
</evidence>
<proteinExistence type="predicted"/>
<dbReference type="InterPro" id="IPR005149">
    <property type="entry name" value="Tscrpt_reg_PadR_N"/>
</dbReference>
<evidence type="ECO:0000313" key="3">
    <source>
        <dbReference type="Proteomes" id="UP000249066"/>
    </source>
</evidence>
<name>A0A2W5A4H9_9SPHN</name>
<dbReference type="Pfam" id="PF03551">
    <property type="entry name" value="PadR"/>
    <property type="match status" value="1"/>
</dbReference>
<evidence type="ECO:0000259" key="1">
    <source>
        <dbReference type="Pfam" id="PF03551"/>
    </source>
</evidence>
<dbReference type="EMBL" id="QFNN01000099">
    <property type="protein sequence ID" value="PZO88172.1"/>
    <property type="molecule type" value="Genomic_DNA"/>
</dbReference>
<sequence>RGEAYGLQILQMANEAGELVTDGALYPLLGRLEKGGKIMARWIIPEGSGNPRKYYRLTPDGERMAVDMRRIWMAFRQNISALVEEEDA</sequence>
<dbReference type="Proteomes" id="UP000249066">
    <property type="component" value="Unassembled WGS sequence"/>
</dbReference>
<dbReference type="PANTHER" id="PTHR33169">
    <property type="entry name" value="PADR-FAMILY TRANSCRIPTIONAL REGULATOR"/>
    <property type="match status" value="1"/>
</dbReference>
<dbReference type="InterPro" id="IPR036388">
    <property type="entry name" value="WH-like_DNA-bd_sf"/>
</dbReference>
<comment type="caution">
    <text evidence="2">The sequence shown here is derived from an EMBL/GenBank/DDBJ whole genome shotgun (WGS) entry which is preliminary data.</text>
</comment>
<dbReference type="SUPFAM" id="SSF46785">
    <property type="entry name" value="Winged helix' DNA-binding domain"/>
    <property type="match status" value="1"/>
</dbReference>
<feature type="domain" description="Transcription regulator PadR N-terminal" evidence="1">
    <location>
        <begin position="2"/>
        <end position="63"/>
    </location>
</feature>
<dbReference type="InterPro" id="IPR052509">
    <property type="entry name" value="Metal_resp_DNA-bind_regulator"/>
</dbReference>
<protein>
    <submittedName>
        <fullName evidence="2">PadR family transcriptional regulator</fullName>
    </submittedName>
</protein>
<accession>A0A2W5A4H9</accession>
<reference evidence="2 3" key="1">
    <citation type="submission" date="2017-08" db="EMBL/GenBank/DDBJ databases">
        <title>Infants hospitalized years apart are colonized by the same room-sourced microbial strains.</title>
        <authorList>
            <person name="Brooks B."/>
            <person name="Olm M.R."/>
            <person name="Firek B.A."/>
            <person name="Baker R."/>
            <person name="Thomas B.C."/>
            <person name="Morowitz M.J."/>
            <person name="Banfield J.F."/>
        </authorList>
    </citation>
    <scope>NUCLEOTIDE SEQUENCE [LARGE SCALE GENOMIC DNA]</scope>
    <source>
        <strain evidence="2">S2_018_000_R2_101</strain>
    </source>
</reference>
<dbReference type="PANTHER" id="PTHR33169:SF14">
    <property type="entry name" value="TRANSCRIPTIONAL REGULATOR RV3488"/>
    <property type="match status" value="1"/>
</dbReference>
<dbReference type="AlphaFoldDB" id="A0A2W5A4H9"/>
<gene>
    <name evidence="2" type="ORF">DI623_13170</name>
</gene>
<organism evidence="2 3">
    <name type="scientific">Sphingomonas sanxanigenens</name>
    <dbReference type="NCBI Taxonomy" id="397260"/>
    <lineage>
        <taxon>Bacteria</taxon>
        <taxon>Pseudomonadati</taxon>
        <taxon>Pseudomonadota</taxon>
        <taxon>Alphaproteobacteria</taxon>
        <taxon>Sphingomonadales</taxon>
        <taxon>Sphingomonadaceae</taxon>
        <taxon>Sphingomonas</taxon>
    </lineage>
</organism>
<dbReference type="InterPro" id="IPR036390">
    <property type="entry name" value="WH_DNA-bd_sf"/>
</dbReference>
<feature type="non-terminal residue" evidence="2">
    <location>
        <position position="1"/>
    </location>
</feature>
<dbReference type="Gene3D" id="1.10.10.10">
    <property type="entry name" value="Winged helix-like DNA-binding domain superfamily/Winged helix DNA-binding domain"/>
    <property type="match status" value="1"/>
</dbReference>